<dbReference type="RefSeq" id="WP_093796525.1">
    <property type="nucleotide sequence ID" value="NZ_CP155571.1"/>
</dbReference>
<evidence type="ECO:0000256" key="1">
    <source>
        <dbReference type="SAM" id="Phobius"/>
    </source>
</evidence>
<evidence type="ECO:0000313" key="2">
    <source>
        <dbReference type="EMBL" id="XFO72153.1"/>
    </source>
</evidence>
<feature type="transmembrane region" description="Helical" evidence="1">
    <location>
        <begin position="12"/>
        <end position="31"/>
    </location>
</feature>
<organism evidence="2 3">
    <name type="scientific">Sporomusa acidovorans (strain ATCC 49682 / DSM 3132 / Mol)</name>
    <dbReference type="NCBI Taxonomy" id="1123286"/>
    <lineage>
        <taxon>Bacteria</taxon>
        <taxon>Bacillati</taxon>
        <taxon>Bacillota</taxon>
        <taxon>Negativicutes</taxon>
        <taxon>Selenomonadales</taxon>
        <taxon>Sporomusaceae</taxon>
        <taxon>Sporomusa</taxon>
    </lineage>
</organism>
<protein>
    <submittedName>
        <fullName evidence="2">Uncharacterized protein</fullName>
    </submittedName>
</protein>
<accession>A0ABZ3J1Z2</accession>
<keyword evidence="3" id="KW-1185">Reference proteome</keyword>
<reference evidence="2" key="1">
    <citation type="submission" date="2024-05" db="EMBL/GenBank/DDBJ databases">
        <title>Isolation and characterization of Sporomusa carbonis sp. nov., a carboxydotrophic hydrogenogen in the genus of Sporomusa isolated from a charcoal burning pile.</title>
        <authorList>
            <person name="Boeer T."/>
            <person name="Rosenbaum F."/>
            <person name="Eysell L."/>
            <person name="Mueller V."/>
            <person name="Daniel R."/>
            <person name="Poehlein A."/>
        </authorList>
    </citation>
    <scope>NUCLEOTIDE SEQUENCE [LARGE SCALE GENOMIC DNA]</scope>
    <source>
        <strain evidence="2">DSM 3132</strain>
    </source>
</reference>
<proteinExistence type="predicted"/>
<keyword evidence="1" id="KW-0812">Transmembrane</keyword>
<sequence>MAQKIVASNKFVGTLTMIFCRIALAYLFSIYFDMGMFGTWVAMFIDWIVKSIIFVYRYVSGKWTGFQAI</sequence>
<name>A0ABZ3J1Z2_SPOA4</name>
<feature type="transmembrane region" description="Helical" evidence="1">
    <location>
        <begin position="37"/>
        <end position="59"/>
    </location>
</feature>
<gene>
    <name evidence="2" type="ORF">SPACI_021990</name>
</gene>
<dbReference type="Proteomes" id="UP000216052">
    <property type="component" value="Chromosome"/>
</dbReference>
<keyword evidence="1" id="KW-0472">Membrane</keyword>
<keyword evidence="1" id="KW-1133">Transmembrane helix</keyword>
<dbReference type="EMBL" id="CP155571">
    <property type="protein sequence ID" value="XFO72153.1"/>
    <property type="molecule type" value="Genomic_DNA"/>
</dbReference>
<evidence type="ECO:0000313" key="3">
    <source>
        <dbReference type="Proteomes" id="UP000216052"/>
    </source>
</evidence>